<evidence type="ECO:0000259" key="3">
    <source>
        <dbReference type="Pfam" id="PF20684"/>
    </source>
</evidence>
<feature type="transmembrane region" description="Helical" evidence="2">
    <location>
        <begin position="144"/>
        <end position="167"/>
    </location>
</feature>
<feature type="transmembrane region" description="Helical" evidence="2">
    <location>
        <begin position="221"/>
        <end position="241"/>
    </location>
</feature>
<dbReference type="GeneID" id="25323274"/>
<feature type="transmembrane region" description="Helical" evidence="2">
    <location>
        <begin position="25"/>
        <end position="46"/>
    </location>
</feature>
<proteinExistence type="predicted"/>
<keyword evidence="2" id="KW-1133">Transmembrane helix</keyword>
<sequence>MSDSSMAAPVYGPRPYPIGENDHRGIVMTIGVLYIIYAFMILGMRLASKYNHMGVDDWLSIAATAIAVPQFGAVIAATTNGSFGSSYSLLSLSDTNTVARCIRASDVLFLLAIFVAKCSVIMLTRRLFAAQQHQKRGMCEITMGLCAAWCLGSILAVTIGCNSSGAIHSESGGRCSGLVKRWTVIGVLDALLEILIWFLSLVVLVPLQMSWQRKLQASASFILRLPIIIFIGLNIKYVSVFNTASDAGIALTSPVLFRESQLLYALFSAAVPALNQYLRKLDTTHATQFGYRTDQYGNESSGRAYELSRVAKQTNQGSMTGNNGIDDINGSGAKSSGADFRNAGYTQYHARVDGPTMGKAHDGISSASQEDGSVGRNGSEELIIRKEVAYEVRDE</sequence>
<feature type="domain" description="Rhodopsin" evidence="3">
    <location>
        <begin position="48"/>
        <end position="280"/>
    </location>
</feature>
<feature type="transmembrane region" description="Helical" evidence="2">
    <location>
        <begin position="97"/>
        <end position="123"/>
    </location>
</feature>
<dbReference type="InterPro" id="IPR049326">
    <property type="entry name" value="Rhodopsin_dom_fungi"/>
</dbReference>
<accession>A0A0D2FM36</accession>
<dbReference type="EMBL" id="KN847317">
    <property type="protein sequence ID" value="KIW61214.1"/>
    <property type="molecule type" value="Genomic_DNA"/>
</dbReference>
<name>A0A0D2FM36_9EURO</name>
<dbReference type="Pfam" id="PF20684">
    <property type="entry name" value="Fung_rhodopsin"/>
    <property type="match status" value="1"/>
</dbReference>
<dbReference type="HOGENOM" id="CLU_036632_1_0_1"/>
<feature type="transmembrane region" description="Helical" evidence="2">
    <location>
        <begin position="58"/>
        <end position="77"/>
    </location>
</feature>
<dbReference type="AlphaFoldDB" id="A0A0D2FM36"/>
<dbReference type="PANTHER" id="PTHR39614:SF2">
    <property type="entry name" value="INTEGRAL MEMBRANE PROTEIN"/>
    <property type="match status" value="1"/>
</dbReference>
<keyword evidence="2" id="KW-0472">Membrane</keyword>
<organism evidence="4 5">
    <name type="scientific">Exophiala xenobiotica</name>
    <dbReference type="NCBI Taxonomy" id="348802"/>
    <lineage>
        <taxon>Eukaryota</taxon>
        <taxon>Fungi</taxon>
        <taxon>Dikarya</taxon>
        <taxon>Ascomycota</taxon>
        <taxon>Pezizomycotina</taxon>
        <taxon>Eurotiomycetes</taxon>
        <taxon>Chaetothyriomycetidae</taxon>
        <taxon>Chaetothyriales</taxon>
        <taxon>Herpotrichiellaceae</taxon>
        <taxon>Exophiala</taxon>
    </lineage>
</organism>
<feature type="transmembrane region" description="Helical" evidence="2">
    <location>
        <begin position="187"/>
        <end position="209"/>
    </location>
</feature>
<dbReference type="STRING" id="348802.A0A0D2FM36"/>
<keyword evidence="2" id="KW-0812">Transmembrane</keyword>
<evidence type="ECO:0000313" key="5">
    <source>
        <dbReference type="Proteomes" id="UP000054342"/>
    </source>
</evidence>
<dbReference type="PANTHER" id="PTHR39614">
    <property type="entry name" value="INTEGRAL MEMBRANE PROTEIN"/>
    <property type="match status" value="1"/>
</dbReference>
<feature type="region of interest" description="Disordered" evidence="1">
    <location>
        <begin position="352"/>
        <end position="381"/>
    </location>
</feature>
<protein>
    <recommendedName>
        <fullName evidence="3">Rhodopsin domain-containing protein</fullName>
    </recommendedName>
</protein>
<evidence type="ECO:0000256" key="2">
    <source>
        <dbReference type="SAM" id="Phobius"/>
    </source>
</evidence>
<reference evidence="4 5" key="1">
    <citation type="submission" date="2015-01" db="EMBL/GenBank/DDBJ databases">
        <title>The Genome Sequence of Exophiala xenobiotica CBS118157.</title>
        <authorList>
            <consortium name="The Broad Institute Genomics Platform"/>
            <person name="Cuomo C."/>
            <person name="de Hoog S."/>
            <person name="Gorbushina A."/>
            <person name="Stielow B."/>
            <person name="Teixiera M."/>
            <person name="Abouelleil A."/>
            <person name="Chapman S.B."/>
            <person name="Priest M."/>
            <person name="Young S.K."/>
            <person name="Wortman J."/>
            <person name="Nusbaum C."/>
            <person name="Birren B."/>
        </authorList>
    </citation>
    <scope>NUCLEOTIDE SEQUENCE [LARGE SCALE GENOMIC DNA]</scope>
    <source>
        <strain evidence="4 5">CBS 118157</strain>
    </source>
</reference>
<dbReference type="Proteomes" id="UP000054342">
    <property type="component" value="Unassembled WGS sequence"/>
</dbReference>
<dbReference type="RefSeq" id="XP_013321799.1">
    <property type="nucleotide sequence ID" value="XM_013466345.1"/>
</dbReference>
<gene>
    <name evidence="4" type="ORF">PV05_01366</name>
</gene>
<dbReference type="OrthoDB" id="3918601at2759"/>
<keyword evidence="5" id="KW-1185">Reference proteome</keyword>
<evidence type="ECO:0000313" key="4">
    <source>
        <dbReference type="EMBL" id="KIW61214.1"/>
    </source>
</evidence>
<evidence type="ECO:0000256" key="1">
    <source>
        <dbReference type="SAM" id="MobiDB-lite"/>
    </source>
</evidence>